<feature type="chain" id="PRO_5046482166" evidence="2">
    <location>
        <begin position="22"/>
        <end position="1033"/>
    </location>
</feature>
<keyword evidence="2" id="KW-0732">Signal</keyword>
<evidence type="ECO:0000313" key="5">
    <source>
        <dbReference type="Proteomes" id="UP001597511"/>
    </source>
</evidence>
<evidence type="ECO:0000256" key="1">
    <source>
        <dbReference type="PROSITE-ProRule" id="PRU01360"/>
    </source>
</evidence>
<comment type="caution">
    <text evidence="4">The sequence shown here is derived from an EMBL/GenBank/DDBJ whole genome shotgun (WGS) entry which is preliminary data.</text>
</comment>
<evidence type="ECO:0000259" key="3">
    <source>
        <dbReference type="Pfam" id="PF07715"/>
    </source>
</evidence>
<keyword evidence="1" id="KW-1134">Transmembrane beta strand</keyword>
<dbReference type="NCBIfam" id="TIGR04057">
    <property type="entry name" value="SusC_RagA_signa"/>
    <property type="match status" value="1"/>
</dbReference>
<reference evidence="5" key="1">
    <citation type="journal article" date="2019" name="Int. J. Syst. Evol. Microbiol.">
        <title>The Global Catalogue of Microorganisms (GCM) 10K type strain sequencing project: providing services to taxonomists for standard genome sequencing and annotation.</title>
        <authorList>
            <consortium name="The Broad Institute Genomics Platform"/>
            <consortium name="The Broad Institute Genome Sequencing Center for Infectious Disease"/>
            <person name="Wu L."/>
            <person name="Ma J."/>
        </authorList>
    </citation>
    <scope>NUCLEOTIDE SEQUENCE [LARGE SCALE GENOMIC DNA]</scope>
    <source>
        <strain evidence="5">KCTC 23299</strain>
    </source>
</reference>
<keyword evidence="1" id="KW-0813">Transport</keyword>
<dbReference type="Proteomes" id="UP001597511">
    <property type="component" value="Unassembled WGS sequence"/>
</dbReference>
<keyword evidence="1" id="KW-0998">Cell outer membrane</keyword>
<feature type="domain" description="TonB-dependent receptor plug" evidence="3">
    <location>
        <begin position="114"/>
        <end position="223"/>
    </location>
</feature>
<keyword evidence="1" id="KW-0812">Transmembrane</keyword>
<dbReference type="Gene3D" id="2.170.130.10">
    <property type="entry name" value="TonB-dependent receptor, plug domain"/>
    <property type="match status" value="1"/>
</dbReference>
<dbReference type="SUPFAM" id="SSF49464">
    <property type="entry name" value="Carboxypeptidase regulatory domain-like"/>
    <property type="match status" value="1"/>
</dbReference>
<accession>A0ABW6A783</accession>
<keyword evidence="1" id="KW-0472">Membrane</keyword>
<dbReference type="SUPFAM" id="SSF56935">
    <property type="entry name" value="Porins"/>
    <property type="match status" value="1"/>
</dbReference>
<dbReference type="Pfam" id="PF07715">
    <property type="entry name" value="Plug"/>
    <property type="match status" value="1"/>
</dbReference>
<dbReference type="InterPro" id="IPR008969">
    <property type="entry name" value="CarboxyPept-like_regulatory"/>
</dbReference>
<evidence type="ECO:0000256" key="2">
    <source>
        <dbReference type="SAM" id="SignalP"/>
    </source>
</evidence>
<dbReference type="InterPro" id="IPR023996">
    <property type="entry name" value="TonB-dep_OMP_SusC/RagA"/>
</dbReference>
<gene>
    <name evidence="4" type="ORF">ACFS6H_11400</name>
</gene>
<dbReference type="PROSITE" id="PS52016">
    <property type="entry name" value="TONB_DEPENDENT_REC_3"/>
    <property type="match status" value="1"/>
</dbReference>
<dbReference type="Pfam" id="PF13715">
    <property type="entry name" value="CarbopepD_reg_2"/>
    <property type="match status" value="1"/>
</dbReference>
<dbReference type="EMBL" id="JBHUOZ010000003">
    <property type="protein sequence ID" value="MFD2920320.1"/>
    <property type="molecule type" value="Genomic_DNA"/>
</dbReference>
<dbReference type="InterPro" id="IPR037066">
    <property type="entry name" value="Plug_dom_sf"/>
</dbReference>
<organism evidence="4 5">
    <name type="scientific">Terrimonas rubra</name>
    <dbReference type="NCBI Taxonomy" id="1035890"/>
    <lineage>
        <taxon>Bacteria</taxon>
        <taxon>Pseudomonadati</taxon>
        <taxon>Bacteroidota</taxon>
        <taxon>Chitinophagia</taxon>
        <taxon>Chitinophagales</taxon>
        <taxon>Chitinophagaceae</taxon>
        <taxon>Terrimonas</taxon>
    </lineage>
</organism>
<comment type="subcellular location">
    <subcellularLocation>
        <location evidence="1">Cell outer membrane</location>
        <topology evidence="1">Multi-pass membrane protein</topology>
    </subcellularLocation>
</comment>
<dbReference type="RefSeq" id="WP_386098435.1">
    <property type="nucleotide sequence ID" value="NZ_JBHUOZ010000003.1"/>
</dbReference>
<name>A0ABW6A783_9BACT</name>
<dbReference type="InterPro" id="IPR023997">
    <property type="entry name" value="TonB-dep_OMP_SusC/RagA_CS"/>
</dbReference>
<dbReference type="NCBIfam" id="TIGR04056">
    <property type="entry name" value="OMP_RagA_SusC"/>
    <property type="match status" value="1"/>
</dbReference>
<comment type="similarity">
    <text evidence="1">Belongs to the TonB-dependent receptor family.</text>
</comment>
<dbReference type="InterPro" id="IPR012910">
    <property type="entry name" value="Plug_dom"/>
</dbReference>
<proteinExistence type="inferred from homology"/>
<dbReference type="InterPro" id="IPR039426">
    <property type="entry name" value="TonB-dep_rcpt-like"/>
</dbReference>
<sequence length="1033" mass="115600">MRICFLLLLFTTFRSVAIAQAEEIVVKGIVRSDSTVLEGVSIYLKTNPQRSTLSDAKGEYMIKVPANSVLVFSFVGYKPLEFNVKKEPVLDVLLEAVDATLDEVAVVAYGQQRKSSMVSSVTTVNPKELKGPTSNLTTMLAGKISGVIAYQRSGEPGRDNAQFFIRGVTTFGTGKVDPLLMIDGMESTPNDLARLQPDDIAGFSVLKDATAASLFGARGANGVIIVTTKSGAEGKASLNFRAENSLSSNTRNFKFADNITYMNLANEALVTRYPLRAPLYSQEKIEKTAAGADPYLYPNNDWLDMLIKDYTNNQRYNVSLSGGGKVAQYYVSGTYNVDNGVLNVDKLNNFNSNIKLRSYQIRSNVNINVTPSTTAIIRVSGLFDDYNGPIGGGGNIFNQALKSNPVMFSPVYPSSFLPNLSHPLFGSALDESGTRYNNPYASMVSGYQEANTSNMMAQLELKQNFGKLLRGLTGRVMAYTQRYAYFDLSRQYNPFYYRMAYSADGKPVLSSLNTDGTEYLNYTPGNKVVNTTAYMEAALNYSRNFNGHFVSGFLITNLRSYLTANTATPDLQSSLPNRNQGVSGRFTYDYDNRYMLEFNFGYNGSERFAKNNRMGFFPSVGAAWNVHQEKFFDAYKDIVNILKFRASYGLVGNDQIGNADERFFYLSRVNMNDPDRGATFGENFGTTMNGVSVLRYANDQITWEKAYKTNIGVDLKLFHSLNLIVDVYKEHRTNILMSRAFIPASMGLNANIQANVGEAEGKGIDIQMDYTKTFAKSMWLQMRGNFTYARSKMLVNEEPVYPDAYRSRVGYSLSQRWGLIAERLFVDDNEVRNSPRQDFGEVRGGDIKYLDVNGDNIIDGNDQVPMGYPEMPEIIYGGGFSFGYKNFDFSAFVQGSARSSIFIDNDAIQPFKKDGGFESGLLQIIADDHWSESNRNVYAFWPRLSDRTIVNNYWTSSWWVRNGAFLRLKNVELGYTVSPAFLRKYKLSSARIYLNGVNLFVISKFKEWDPEMGSNGLNYPVQRVYNIGVNLNF</sequence>
<evidence type="ECO:0000313" key="4">
    <source>
        <dbReference type="EMBL" id="MFD2920320.1"/>
    </source>
</evidence>
<keyword evidence="5" id="KW-1185">Reference proteome</keyword>
<feature type="signal peptide" evidence="2">
    <location>
        <begin position="1"/>
        <end position="21"/>
    </location>
</feature>
<protein>
    <submittedName>
        <fullName evidence="4">SusC/RagA family TonB-linked outer membrane protein</fullName>
    </submittedName>
</protein>